<protein>
    <submittedName>
        <fullName evidence="2">Uncharacterized protein</fullName>
    </submittedName>
</protein>
<proteinExistence type="predicted"/>
<feature type="region of interest" description="Disordered" evidence="1">
    <location>
        <begin position="82"/>
        <end position="142"/>
    </location>
</feature>
<keyword evidence="3" id="KW-1185">Reference proteome</keyword>
<gene>
    <name evidence="2" type="ORF">Salat_0669200</name>
</gene>
<comment type="caution">
    <text evidence="2">The sequence shown here is derived from an EMBL/GenBank/DDBJ whole genome shotgun (WGS) entry which is preliminary data.</text>
</comment>
<reference evidence="2" key="2">
    <citation type="journal article" date="2024" name="Plant">
        <title>Genomic evolution and insights into agronomic trait innovations of Sesamum species.</title>
        <authorList>
            <person name="Miao H."/>
            <person name="Wang L."/>
            <person name="Qu L."/>
            <person name="Liu H."/>
            <person name="Sun Y."/>
            <person name="Le M."/>
            <person name="Wang Q."/>
            <person name="Wei S."/>
            <person name="Zheng Y."/>
            <person name="Lin W."/>
            <person name="Duan Y."/>
            <person name="Cao H."/>
            <person name="Xiong S."/>
            <person name="Wang X."/>
            <person name="Wei L."/>
            <person name="Li C."/>
            <person name="Ma Q."/>
            <person name="Ju M."/>
            <person name="Zhao R."/>
            <person name="Li G."/>
            <person name="Mu C."/>
            <person name="Tian Q."/>
            <person name="Mei H."/>
            <person name="Zhang T."/>
            <person name="Gao T."/>
            <person name="Zhang H."/>
        </authorList>
    </citation>
    <scope>NUCLEOTIDE SEQUENCE</scope>
    <source>
        <strain evidence="2">3651</strain>
    </source>
</reference>
<evidence type="ECO:0000256" key="1">
    <source>
        <dbReference type="SAM" id="MobiDB-lite"/>
    </source>
</evidence>
<sequence length="142" mass="16173">MNDDEPDVSVKSRMPRIFNVVCQSPRLPELEDDFNYDDPIIADLLDKNWDEEIANRKGSHNIIANIEAINDILEIAASKTPEMENKKGKNKEIFSPITNQNAPVTTLEPSTKNITIMQNLEKGSTSRQHEARQSDNNEREHT</sequence>
<accession>A0AAE1YRA3</accession>
<evidence type="ECO:0000313" key="3">
    <source>
        <dbReference type="Proteomes" id="UP001293254"/>
    </source>
</evidence>
<evidence type="ECO:0000313" key="2">
    <source>
        <dbReference type="EMBL" id="KAK4435059.1"/>
    </source>
</evidence>
<organism evidence="2 3">
    <name type="scientific">Sesamum alatum</name>
    <dbReference type="NCBI Taxonomy" id="300844"/>
    <lineage>
        <taxon>Eukaryota</taxon>
        <taxon>Viridiplantae</taxon>
        <taxon>Streptophyta</taxon>
        <taxon>Embryophyta</taxon>
        <taxon>Tracheophyta</taxon>
        <taxon>Spermatophyta</taxon>
        <taxon>Magnoliopsida</taxon>
        <taxon>eudicotyledons</taxon>
        <taxon>Gunneridae</taxon>
        <taxon>Pentapetalae</taxon>
        <taxon>asterids</taxon>
        <taxon>lamiids</taxon>
        <taxon>Lamiales</taxon>
        <taxon>Pedaliaceae</taxon>
        <taxon>Sesamum</taxon>
    </lineage>
</organism>
<dbReference type="AlphaFoldDB" id="A0AAE1YRA3"/>
<feature type="compositionally biased region" description="Polar residues" evidence="1">
    <location>
        <begin position="96"/>
        <end position="126"/>
    </location>
</feature>
<dbReference type="EMBL" id="JACGWO010000002">
    <property type="protein sequence ID" value="KAK4435059.1"/>
    <property type="molecule type" value="Genomic_DNA"/>
</dbReference>
<dbReference type="Proteomes" id="UP001293254">
    <property type="component" value="Unassembled WGS sequence"/>
</dbReference>
<feature type="compositionally biased region" description="Basic and acidic residues" evidence="1">
    <location>
        <begin position="127"/>
        <end position="142"/>
    </location>
</feature>
<feature type="compositionally biased region" description="Basic and acidic residues" evidence="1">
    <location>
        <begin position="82"/>
        <end position="92"/>
    </location>
</feature>
<reference evidence="2" key="1">
    <citation type="submission" date="2020-06" db="EMBL/GenBank/DDBJ databases">
        <authorList>
            <person name="Li T."/>
            <person name="Hu X."/>
            <person name="Zhang T."/>
            <person name="Song X."/>
            <person name="Zhang H."/>
            <person name="Dai N."/>
            <person name="Sheng W."/>
            <person name="Hou X."/>
            <person name="Wei L."/>
        </authorList>
    </citation>
    <scope>NUCLEOTIDE SEQUENCE</scope>
    <source>
        <strain evidence="2">3651</strain>
        <tissue evidence="2">Leaf</tissue>
    </source>
</reference>
<name>A0AAE1YRA3_9LAMI</name>